<dbReference type="Proteomes" id="UP000028880">
    <property type="component" value="Unassembled WGS sequence"/>
</dbReference>
<sequence length="135" mass="14599">MGTGDDLEFTSDALGFTPMTADEEPDHVMRTCGVCGGYFPTKPGSAFDRAALCQAHLLVTHALVRRDGAAWTEFDHDPYTRRELDSGPGLTRACRAWLDSNGITSGEWKVEARGADTGDKLAESEVVNLAEKPPN</sequence>
<dbReference type="AlphaFoldDB" id="A0A024JRN6"/>
<name>A0A024JRN6_9MYCO</name>
<protein>
    <submittedName>
        <fullName evidence="1">Uncharacterized protein</fullName>
    </submittedName>
</protein>
<dbReference type="EMBL" id="LQPY01000010">
    <property type="protein sequence ID" value="ORX06747.1"/>
    <property type="molecule type" value="Genomic_DNA"/>
</dbReference>
<dbReference type="HOGENOM" id="CLU_1883481_0_0_11"/>
<dbReference type="OrthoDB" id="4722866at2"/>
<gene>
    <name evidence="2" type="ORF">AWC29_08045</name>
    <name evidence="1" type="ORF">BN973_00242</name>
</gene>
<reference evidence="2 3" key="3">
    <citation type="submission" date="2016-01" db="EMBL/GenBank/DDBJ databases">
        <title>The new phylogeny of the genus Mycobacterium.</title>
        <authorList>
            <person name="Tarcisio F."/>
            <person name="Conor M."/>
            <person name="Antonella G."/>
            <person name="Elisabetta G."/>
            <person name="Giulia F.S."/>
            <person name="Sara T."/>
            <person name="Anna F."/>
            <person name="Clotilde B."/>
            <person name="Roberto B."/>
            <person name="Veronica D.S."/>
            <person name="Fabio R."/>
            <person name="Monica P."/>
            <person name="Olivier J."/>
            <person name="Enrico T."/>
            <person name="Nicola S."/>
        </authorList>
    </citation>
    <scope>NUCLEOTIDE SEQUENCE [LARGE SCALE GENOMIC DNA]</scope>
    <source>
        <strain evidence="2 3">DSM 44626</strain>
    </source>
</reference>
<proteinExistence type="predicted"/>
<dbReference type="RefSeq" id="WP_036465388.1">
    <property type="nucleotide sequence ID" value="NZ_HG964446.1"/>
</dbReference>
<reference evidence="1" key="2">
    <citation type="submission" date="2014-04" db="EMBL/GenBank/DDBJ databases">
        <authorList>
            <person name="Urmite Genomes U."/>
        </authorList>
    </citation>
    <scope>NUCLEOTIDE SEQUENCE</scope>
    <source>
        <strain evidence="1">DSM 44626</strain>
    </source>
</reference>
<reference evidence="1" key="1">
    <citation type="journal article" date="2014" name="Genome Announc.">
        <title>Draft Genome Sequence of Mycobacterium triplex DSM 44626.</title>
        <authorList>
            <person name="Sassi M."/>
            <person name="Croce O."/>
            <person name="Robert C."/>
            <person name="Raoult D."/>
            <person name="Drancourt M."/>
        </authorList>
    </citation>
    <scope>NUCLEOTIDE SEQUENCE [LARGE SCALE GENOMIC DNA]</scope>
    <source>
        <strain evidence="1">DSM 44626</strain>
    </source>
</reference>
<evidence type="ECO:0000313" key="3">
    <source>
        <dbReference type="Proteomes" id="UP000193710"/>
    </source>
</evidence>
<dbReference type="STRING" id="47839.BN973_00242"/>
<evidence type="ECO:0000313" key="2">
    <source>
        <dbReference type="EMBL" id="ORX06747.1"/>
    </source>
</evidence>
<dbReference type="EMBL" id="HG964446">
    <property type="protein sequence ID" value="CDO85908.1"/>
    <property type="molecule type" value="Genomic_DNA"/>
</dbReference>
<keyword evidence="3" id="KW-1185">Reference proteome</keyword>
<accession>A0A024JRN6</accession>
<organism evidence="1">
    <name type="scientific">Mycobacterium triplex</name>
    <dbReference type="NCBI Taxonomy" id="47839"/>
    <lineage>
        <taxon>Bacteria</taxon>
        <taxon>Bacillati</taxon>
        <taxon>Actinomycetota</taxon>
        <taxon>Actinomycetes</taxon>
        <taxon>Mycobacteriales</taxon>
        <taxon>Mycobacteriaceae</taxon>
        <taxon>Mycobacterium</taxon>
        <taxon>Mycobacterium simiae complex</taxon>
    </lineage>
</organism>
<dbReference type="Proteomes" id="UP000193710">
    <property type="component" value="Unassembled WGS sequence"/>
</dbReference>
<evidence type="ECO:0000313" key="1">
    <source>
        <dbReference type="EMBL" id="CDO85908.1"/>
    </source>
</evidence>
<dbReference type="eggNOG" id="ENOG5030UF6">
    <property type="taxonomic scope" value="Bacteria"/>
</dbReference>